<gene>
    <name evidence="1" type="ORF">BHAOGJBA_6003</name>
</gene>
<sequence>MLINEMQQHRRRAEADSASEKMTAFTAIVAECLRIKCGR</sequence>
<evidence type="ECO:0000313" key="2">
    <source>
        <dbReference type="Proteomes" id="UP001055247"/>
    </source>
</evidence>
<keyword evidence="2" id="KW-1185">Reference proteome</keyword>
<comment type="caution">
    <text evidence="1">The sequence shown here is derived from an EMBL/GenBank/DDBJ whole genome shotgun (WGS) entry which is preliminary data.</text>
</comment>
<reference evidence="1" key="1">
    <citation type="journal article" date="2016" name="Front. Microbiol.">
        <title>Genome Sequence of the Piezophilic, Mesophilic Sulfate-Reducing Bacterium Desulfovibrio indicus J2T.</title>
        <authorList>
            <person name="Cao J."/>
            <person name="Maignien L."/>
            <person name="Shao Z."/>
            <person name="Alain K."/>
            <person name="Jebbar M."/>
        </authorList>
    </citation>
    <scope>NUCLEOTIDE SEQUENCE</scope>
    <source>
        <strain evidence="1">DSM 16372</strain>
    </source>
</reference>
<dbReference type="Proteomes" id="UP001055247">
    <property type="component" value="Unassembled WGS sequence"/>
</dbReference>
<protein>
    <submittedName>
        <fullName evidence="1">Uncharacterized protein</fullName>
    </submittedName>
</protein>
<dbReference type="AlphaFoldDB" id="A0AAV4ZV38"/>
<reference evidence="1" key="2">
    <citation type="submission" date="2021-08" db="EMBL/GenBank/DDBJ databases">
        <authorList>
            <person name="Tani A."/>
            <person name="Ola A."/>
            <person name="Ogura Y."/>
            <person name="Katsura K."/>
            <person name="Hayashi T."/>
        </authorList>
    </citation>
    <scope>NUCLEOTIDE SEQUENCE</scope>
    <source>
        <strain evidence="1">DSM 16372</strain>
    </source>
</reference>
<accession>A0AAV4ZV38</accession>
<proteinExistence type="predicted"/>
<organism evidence="1 2">
    <name type="scientific">Methylobacterium hispanicum</name>
    <dbReference type="NCBI Taxonomy" id="270350"/>
    <lineage>
        <taxon>Bacteria</taxon>
        <taxon>Pseudomonadati</taxon>
        <taxon>Pseudomonadota</taxon>
        <taxon>Alphaproteobacteria</taxon>
        <taxon>Hyphomicrobiales</taxon>
        <taxon>Methylobacteriaceae</taxon>
        <taxon>Methylobacterium</taxon>
    </lineage>
</organism>
<dbReference type="EMBL" id="BPQO01000045">
    <property type="protein sequence ID" value="GJD92449.1"/>
    <property type="molecule type" value="Genomic_DNA"/>
</dbReference>
<evidence type="ECO:0000313" key="1">
    <source>
        <dbReference type="EMBL" id="GJD92449.1"/>
    </source>
</evidence>
<name>A0AAV4ZV38_9HYPH</name>